<sequence length="52" mass="6020">MFDFIVAGALYIVLMFVLFFCISFVTIGIVYSFALCVRRCMGWFRSPDLVLK</sequence>
<organism evidence="2 3">
    <name type="scientific">Desulfatitalea alkaliphila</name>
    <dbReference type="NCBI Taxonomy" id="2929485"/>
    <lineage>
        <taxon>Bacteria</taxon>
        <taxon>Pseudomonadati</taxon>
        <taxon>Thermodesulfobacteriota</taxon>
        <taxon>Desulfobacteria</taxon>
        <taxon>Desulfobacterales</taxon>
        <taxon>Desulfosarcinaceae</taxon>
        <taxon>Desulfatitalea</taxon>
    </lineage>
</organism>
<keyword evidence="3" id="KW-1185">Reference proteome</keyword>
<name>A0AA41R4F7_9BACT</name>
<accession>A0AA41R4F7</accession>
<keyword evidence="1" id="KW-0472">Membrane</keyword>
<gene>
    <name evidence="2" type="ORF">MRX98_00915</name>
</gene>
<keyword evidence="1" id="KW-0812">Transmembrane</keyword>
<reference evidence="2" key="1">
    <citation type="submission" date="2022-04" db="EMBL/GenBank/DDBJ databases">
        <title>Desulfatitalea alkaliphila sp. nov., a novel anaerobic sulfate-reducing bacterium isolated from terrestrial mud volcano, Taman Peninsula, Russia.</title>
        <authorList>
            <person name="Khomyakova M.A."/>
            <person name="Merkel A.Y."/>
            <person name="Slobodkin A.I."/>
        </authorList>
    </citation>
    <scope>NUCLEOTIDE SEQUENCE</scope>
    <source>
        <strain evidence="2">M08but</strain>
    </source>
</reference>
<dbReference type="RefSeq" id="WP_246902219.1">
    <property type="nucleotide sequence ID" value="NZ_JALJRB010000001.1"/>
</dbReference>
<protein>
    <submittedName>
        <fullName evidence="2">Uncharacterized protein</fullName>
    </submittedName>
</protein>
<keyword evidence="1" id="KW-1133">Transmembrane helix</keyword>
<evidence type="ECO:0000313" key="2">
    <source>
        <dbReference type="EMBL" id="MCJ8499118.1"/>
    </source>
</evidence>
<dbReference type="EMBL" id="JALJRB010000001">
    <property type="protein sequence ID" value="MCJ8499118.1"/>
    <property type="molecule type" value="Genomic_DNA"/>
</dbReference>
<evidence type="ECO:0000313" key="3">
    <source>
        <dbReference type="Proteomes" id="UP001165427"/>
    </source>
</evidence>
<comment type="caution">
    <text evidence="2">The sequence shown here is derived from an EMBL/GenBank/DDBJ whole genome shotgun (WGS) entry which is preliminary data.</text>
</comment>
<evidence type="ECO:0000256" key="1">
    <source>
        <dbReference type="SAM" id="Phobius"/>
    </source>
</evidence>
<dbReference type="Proteomes" id="UP001165427">
    <property type="component" value="Unassembled WGS sequence"/>
</dbReference>
<feature type="transmembrane region" description="Helical" evidence="1">
    <location>
        <begin position="12"/>
        <end position="37"/>
    </location>
</feature>
<dbReference type="AlphaFoldDB" id="A0AA41R4F7"/>
<proteinExistence type="predicted"/>